<dbReference type="PANTHER" id="PTHR46929:SF3">
    <property type="entry name" value="MYB_SANT-LIKE DOMAIN-CONTAINING PROTEIN"/>
    <property type="match status" value="1"/>
</dbReference>
<gene>
    <name evidence="3" type="ORF">VNI00_018699</name>
</gene>
<accession>A0AAW0ATY5</accession>
<reference evidence="3 4" key="1">
    <citation type="submission" date="2024-01" db="EMBL/GenBank/DDBJ databases">
        <title>A draft genome for a cacao thread blight-causing isolate of Paramarasmius palmivorus.</title>
        <authorList>
            <person name="Baruah I.K."/>
            <person name="Bukari Y."/>
            <person name="Amoako-Attah I."/>
            <person name="Meinhardt L.W."/>
            <person name="Bailey B.A."/>
            <person name="Cohen S.P."/>
        </authorList>
    </citation>
    <scope>NUCLEOTIDE SEQUENCE [LARGE SCALE GENOMIC DNA]</scope>
    <source>
        <strain evidence="3 4">GH-12</strain>
    </source>
</reference>
<protein>
    <recommendedName>
        <fullName evidence="2">Myb/SANT-like domain-containing protein</fullName>
    </recommendedName>
</protein>
<evidence type="ECO:0000259" key="2">
    <source>
        <dbReference type="Pfam" id="PF12776"/>
    </source>
</evidence>
<evidence type="ECO:0000313" key="3">
    <source>
        <dbReference type="EMBL" id="KAK7017085.1"/>
    </source>
</evidence>
<feature type="region of interest" description="Disordered" evidence="1">
    <location>
        <begin position="156"/>
        <end position="234"/>
    </location>
</feature>
<keyword evidence="4" id="KW-1185">Reference proteome</keyword>
<dbReference type="Proteomes" id="UP001383192">
    <property type="component" value="Unassembled WGS sequence"/>
</dbReference>
<dbReference type="InterPro" id="IPR024752">
    <property type="entry name" value="Myb/SANT-like_dom"/>
</dbReference>
<name>A0AAW0ATY5_9AGAR</name>
<feature type="compositionally biased region" description="Low complexity" evidence="1">
    <location>
        <begin position="178"/>
        <end position="205"/>
    </location>
</feature>
<organism evidence="3 4">
    <name type="scientific">Paramarasmius palmivorus</name>
    <dbReference type="NCBI Taxonomy" id="297713"/>
    <lineage>
        <taxon>Eukaryota</taxon>
        <taxon>Fungi</taxon>
        <taxon>Dikarya</taxon>
        <taxon>Basidiomycota</taxon>
        <taxon>Agaricomycotina</taxon>
        <taxon>Agaricomycetes</taxon>
        <taxon>Agaricomycetidae</taxon>
        <taxon>Agaricales</taxon>
        <taxon>Marasmiineae</taxon>
        <taxon>Marasmiaceae</taxon>
        <taxon>Paramarasmius</taxon>
    </lineage>
</organism>
<feature type="region of interest" description="Disordered" evidence="1">
    <location>
        <begin position="51"/>
        <end position="72"/>
    </location>
</feature>
<feature type="domain" description="Myb/SANT-like" evidence="2">
    <location>
        <begin position="11"/>
        <end position="114"/>
    </location>
</feature>
<sequence length="293" mass="31726">MASTTSTSKTYWAVRNDRTLVGSLTASMHAGFQTDNGGFHTDAYREAAEAIEEEDSQLDPSERIGPAKTAESSKTRYTTLKKDFKDVKYLLGLSGFGFDPNRHVVTAVEDVWAALLKTHPKLMKWQKKSFPLYDEMAVLVDGHVATGATAFHPSAPVAPIQGAGNAGEDPATEDEGLTSSLSHGSQSSVSTTPPTPTPSQTRAPSNTVSKRRPAGGDSSDRHAKRAHGWKPTHSDASFELADAVRDLARSALGEVPDVEERTPTRKRKAIRALEDDGRRTMYINDELDTYPGA</sequence>
<evidence type="ECO:0000313" key="4">
    <source>
        <dbReference type="Proteomes" id="UP001383192"/>
    </source>
</evidence>
<dbReference type="AlphaFoldDB" id="A0AAW0ATY5"/>
<comment type="caution">
    <text evidence="3">The sequence shown here is derived from an EMBL/GenBank/DDBJ whole genome shotgun (WGS) entry which is preliminary data.</text>
</comment>
<dbReference type="EMBL" id="JAYKXP010000260">
    <property type="protein sequence ID" value="KAK7017085.1"/>
    <property type="molecule type" value="Genomic_DNA"/>
</dbReference>
<proteinExistence type="predicted"/>
<evidence type="ECO:0000256" key="1">
    <source>
        <dbReference type="SAM" id="MobiDB-lite"/>
    </source>
</evidence>
<dbReference type="PANTHER" id="PTHR46929">
    <property type="entry name" value="EXPRESSED PROTEIN"/>
    <property type="match status" value="1"/>
</dbReference>
<dbReference type="Pfam" id="PF12776">
    <property type="entry name" value="Myb_DNA-bind_3"/>
    <property type="match status" value="1"/>
</dbReference>